<dbReference type="Proteomes" id="UP000265120">
    <property type="component" value="Chromosome 17"/>
</dbReference>
<dbReference type="KEGG" id="csem:103393387"/>
<dbReference type="PROSITE" id="PS50178">
    <property type="entry name" value="ZF_FYVE"/>
    <property type="match status" value="1"/>
</dbReference>
<evidence type="ECO:0000256" key="3">
    <source>
        <dbReference type="ARBA" id="ARBA00022833"/>
    </source>
</evidence>
<dbReference type="SUPFAM" id="SSF50729">
    <property type="entry name" value="PH domain-like"/>
    <property type="match status" value="1"/>
</dbReference>
<dbReference type="InterPro" id="IPR011011">
    <property type="entry name" value="Znf_FYVE_PHD"/>
</dbReference>
<dbReference type="SMART" id="SM00233">
    <property type="entry name" value="PH"/>
    <property type="match status" value="1"/>
</dbReference>
<evidence type="ECO:0000256" key="4">
    <source>
        <dbReference type="PROSITE-ProRule" id="PRU00091"/>
    </source>
</evidence>
<dbReference type="SMART" id="SM00064">
    <property type="entry name" value="FYVE"/>
    <property type="match status" value="1"/>
</dbReference>
<dbReference type="OMA" id="KCMRCFS"/>
<keyword evidence="2 4" id="KW-0863">Zinc-finger</keyword>
<dbReference type="InterPro" id="IPR001849">
    <property type="entry name" value="PH_domain"/>
</dbReference>
<dbReference type="InParanoid" id="A0A3P8VE69"/>
<dbReference type="GO" id="GO:0007032">
    <property type="term" value="P:endosome organization"/>
    <property type="evidence" value="ECO:0007669"/>
    <property type="project" value="TreeGrafter"/>
</dbReference>
<dbReference type="Pfam" id="PF22697">
    <property type="entry name" value="SOS1_NGEF_PH"/>
    <property type="match status" value="1"/>
</dbReference>
<evidence type="ECO:0000256" key="5">
    <source>
        <dbReference type="SAM" id="MobiDB-lite"/>
    </source>
</evidence>
<dbReference type="InterPro" id="IPR017455">
    <property type="entry name" value="Znf_FYVE-rel"/>
</dbReference>
<dbReference type="GO" id="GO:0008270">
    <property type="term" value="F:zinc ion binding"/>
    <property type="evidence" value="ECO:0007669"/>
    <property type="project" value="UniProtKB-KW"/>
</dbReference>
<dbReference type="GO" id="GO:0008333">
    <property type="term" value="P:endosome to lysosome transport"/>
    <property type="evidence" value="ECO:0007669"/>
    <property type="project" value="TreeGrafter"/>
</dbReference>
<evidence type="ECO:0000313" key="8">
    <source>
        <dbReference type="Ensembl" id="ENSCSEP00000011516.1"/>
    </source>
</evidence>
<dbReference type="Gene3D" id="2.30.29.30">
    <property type="entry name" value="Pleckstrin-homology domain (PH domain)/Phosphotyrosine-binding domain (PTB)"/>
    <property type="match status" value="1"/>
</dbReference>
<dbReference type="GeneTree" id="ENSGT00940000160728"/>
<evidence type="ECO:0000313" key="9">
    <source>
        <dbReference type="Proteomes" id="UP000265120"/>
    </source>
</evidence>
<evidence type="ECO:0000259" key="7">
    <source>
        <dbReference type="PROSITE" id="PS50178"/>
    </source>
</evidence>
<feature type="domain" description="PH" evidence="6">
    <location>
        <begin position="34"/>
        <end position="130"/>
    </location>
</feature>
<dbReference type="AlphaFoldDB" id="A0A3P8VE69"/>
<dbReference type="RefSeq" id="XP_008328566.1">
    <property type="nucleotide sequence ID" value="XM_008330344.3"/>
</dbReference>
<keyword evidence="9" id="KW-1185">Reference proteome</keyword>
<dbReference type="STRING" id="244447.ENSCSEP00000011516"/>
<dbReference type="PANTHER" id="PTHR46280">
    <property type="entry name" value="PLECKSTRIN HOMOLOGY DOMAIN-CONTAINING FAMILY F MEMBER 2-RELATED"/>
    <property type="match status" value="1"/>
</dbReference>
<dbReference type="Ensembl" id="ENSCSET00000011656.1">
    <property type="protein sequence ID" value="ENSCSEP00000011516.1"/>
    <property type="gene ID" value="ENSCSEG00000007412.1"/>
</dbReference>
<dbReference type="InterPro" id="IPR011993">
    <property type="entry name" value="PH-like_dom_sf"/>
</dbReference>
<dbReference type="InterPro" id="IPR055251">
    <property type="entry name" value="SOS1_NGEF_PH"/>
</dbReference>
<keyword evidence="3" id="KW-0862">Zinc</keyword>
<evidence type="ECO:0000259" key="6">
    <source>
        <dbReference type="PROSITE" id="PS50003"/>
    </source>
</evidence>
<keyword evidence="1" id="KW-0479">Metal-binding</keyword>
<reference evidence="8" key="2">
    <citation type="submission" date="2025-08" db="UniProtKB">
        <authorList>
            <consortium name="Ensembl"/>
        </authorList>
    </citation>
    <scope>IDENTIFICATION</scope>
</reference>
<accession>A0A3P8VE69</accession>
<dbReference type="SUPFAM" id="SSF57903">
    <property type="entry name" value="FYVE/PHD zinc finger"/>
    <property type="match status" value="1"/>
</dbReference>
<dbReference type="Pfam" id="PF01363">
    <property type="entry name" value="FYVE"/>
    <property type="match status" value="1"/>
</dbReference>
<dbReference type="OrthoDB" id="70570at2759"/>
<dbReference type="CTD" id="79156"/>
<protein>
    <submittedName>
        <fullName evidence="8">Pleckstrin homology and FYVE domain containing 1</fullName>
    </submittedName>
</protein>
<name>A0A3P8VE69_CYNSE</name>
<dbReference type="GO" id="GO:0005769">
    <property type="term" value="C:early endosome"/>
    <property type="evidence" value="ECO:0007669"/>
    <property type="project" value="TreeGrafter"/>
</dbReference>
<proteinExistence type="predicted"/>
<dbReference type="InterPro" id="IPR051765">
    <property type="entry name" value="PH_domain-containing_F"/>
</dbReference>
<evidence type="ECO:0000256" key="1">
    <source>
        <dbReference type="ARBA" id="ARBA00022723"/>
    </source>
</evidence>
<dbReference type="InterPro" id="IPR037871">
    <property type="entry name" value="PH_Phafin"/>
</dbReference>
<feature type="domain" description="FYVE-type" evidence="7">
    <location>
        <begin position="151"/>
        <end position="211"/>
    </location>
</feature>
<dbReference type="CDD" id="cd01218">
    <property type="entry name" value="PH_Phafin2-like"/>
    <property type="match status" value="1"/>
</dbReference>
<feature type="region of interest" description="Disordered" evidence="5">
    <location>
        <begin position="216"/>
        <end position="244"/>
    </location>
</feature>
<dbReference type="PANTHER" id="PTHR46280:SF2">
    <property type="entry name" value="PLECKSTRIN HOMOLOGY DOMAIN-CONTAINING FAMILY F MEMBER 1"/>
    <property type="match status" value="1"/>
</dbReference>
<dbReference type="GO" id="GO:0035091">
    <property type="term" value="F:phosphatidylinositol binding"/>
    <property type="evidence" value="ECO:0007669"/>
    <property type="project" value="TreeGrafter"/>
</dbReference>
<organism evidence="8 9">
    <name type="scientific">Cynoglossus semilaevis</name>
    <name type="common">Tongue sole</name>
    <dbReference type="NCBI Taxonomy" id="244447"/>
    <lineage>
        <taxon>Eukaryota</taxon>
        <taxon>Metazoa</taxon>
        <taxon>Chordata</taxon>
        <taxon>Craniata</taxon>
        <taxon>Vertebrata</taxon>
        <taxon>Euteleostomi</taxon>
        <taxon>Actinopterygii</taxon>
        <taxon>Neopterygii</taxon>
        <taxon>Teleostei</taxon>
        <taxon>Neoteleostei</taxon>
        <taxon>Acanthomorphata</taxon>
        <taxon>Carangaria</taxon>
        <taxon>Pleuronectiformes</taxon>
        <taxon>Pleuronectoidei</taxon>
        <taxon>Cynoglossidae</taxon>
        <taxon>Cynoglossinae</taxon>
        <taxon>Cynoglossus</taxon>
    </lineage>
</organism>
<dbReference type="InterPro" id="IPR000306">
    <property type="entry name" value="Znf_FYVE"/>
</dbReference>
<dbReference type="InterPro" id="IPR013083">
    <property type="entry name" value="Znf_RING/FYVE/PHD"/>
</dbReference>
<sequence length="261" mass="30159">MDQFTFLKENLERITVVENSFGPSGRPLSKPGRFLVGEGRLRKQNRRKTQMKDFFLFNDILVYGSIILNGRWHKKQRIIPLEDLQLEDLEDGEGRTNQWLIRTPRKSFIVSAASSEDKRAWMSHILEYRDRLLQGGTCQPTSTYAMTWIPDCASYKCMRCLTKFTATNRRHHCRKCGFLVCKSCSTAREVIPNIHPTKKLRVCSCCRTTDAEEDEEEVSRLRADSTESENSVWDDMGSSSSGEDEEVDLLLSHFPSSWLDF</sequence>
<reference evidence="8 9" key="1">
    <citation type="journal article" date="2014" name="Nat. Genet.">
        <title>Whole-genome sequence of a flatfish provides insights into ZW sex chromosome evolution and adaptation to a benthic lifestyle.</title>
        <authorList>
            <person name="Chen S."/>
            <person name="Zhang G."/>
            <person name="Shao C."/>
            <person name="Huang Q."/>
            <person name="Liu G."/>
            <person name="Zhang P."/>
            <person name="Song W."/>
            <person name="An N."/>
            <person name="Chalopin D."/>
            <person name="Volff J.N."/>
            <person name="Hong Y."/>
            <person name="Li Q."/>
            <person name="Sha Z."/>
            <person name="Zhou H."/>
            <person name="Xie M."/>
            <person name="Yu Q."/>
            <person name="Liu Y."/>
            <person name="Xiang H."/>
            <person name="Wang N."/>
            <person name="Wu K."/>
            <person name="Yang C."/>
            <person name="Zhou Q."/>
            <person name="Liao X."/>
            <person name="Yang L."/>
            <person name="Hu Q."/>
            <person name="Zhang J."/>
            <person name="Meng L."/>
            <person name="Jin L."/>
            <person name="Tian Y."/>
            <person name="Lian J."/>
            <person name="Yang J."/>
            <person name="Miao G."/>
            <person name="Liu S."/>
            <person name="Liang Z."/>
            <person name="Yan F."/>
            <person name="Li Y."/>
            <person name="Sun B."/>
            <person name="Zhang H."/>
            <person name="Zhang J."/>
            <person name="Zhu Y."/>
            <person name="Du M."/>
            <person name="Zhao Y."/>
            <person name="Schartl M."/>
            <person name="Tang Q."/>
            <person name="Wang J."/>
        </authorList>
    </citation>
    <scope>NUCLEOTIDE SEQUENCE</scope>
</reference>
<dbReference type="PROSITE" id="PS50003">
    <property type="entry name" value="PH_DOMAIN"/>
    <property type="match status" value="1"/>
</dbReference>
<dbReference type="Gene3D" id="3.30.40.10">
    <property type="entry name" value="Zinc/RING finger domain, C3HC4 (zinc finger)"/>
    <property type="match status" value="1"/>
</dbReference>
<reference evidence="8" key="3">
    <citation type="submission" date="2025-09" db="UniProtKB">
        <authorList>
            <consortium name="Ensembl"/>
        </authorList>
    </citation>
    <scope>IDENTIFICATION</scope>
</reference>
<dbReference type="GeneID" id="103393387"/>
<evidence type="ECO:0000256" key="2">
    <source>
        <dbReference type="ARBA" id="ARBA00022771"/>
    </source>
</evidence>